<comment type="caution">
    <text evidence="1">The sequence shown here is derived from an EMBL/GenBank/DDBJ whole genome shotgun (WGS) entry which is preliminary data.</text>
</comment>
<gene>
    <name evidence="1" type="ORF">DI09_181p60</name>
</gene>
<accession>A0A098VTX0</accession>
<evidence type="ECO:0000313" key="2">
    <source>
        <dbReference type="Proteomes" id="UP000029725"/>
    </source>
</evidence>
<name>A0A098VTX0_9MICR</name>
<dbReference type="HOGENOM" id="CLU_2073719_0_0_1"/>
<sequence length="118" mass="13036">MRNTHIDSIPTLVCMLIFHLHLKNLSLWNIKTENDEVSPQSLRESLLAVQETIESYGGPSASPQLSNVCNIASYLLESADASFSGSDIHSSINSLWYLARNGVETTSSLLRGEKPCDR</sequence>
<dbReference type="GeneID" id="25258754"/>
<dbReference type="Proteomes" id="UP000029725">
    <property type="component" value="Unassembled WGS sequence"/>
</dbReference>
<protein>
    <submittedName>
        <fullName evidence="1">Uncharacterized protein</fullName>
    </submittedName>
</protein>
<keyword evidence="2" id="KW-1185">Reference proteome</keyword>
<dbReference type="VEuPathDB" id="MicrosporidiaDB:DI09_181p60"/>
<proteinExistence type="predicted"/>
<reference evidence="1 2" key="1">
    <citation type="submission" date="2014-04" db="EMBL/GenBank/DDBJ databases">
        <title>A new species of microsporidia sheds light on the evolution of extreme parasitism.</title>
        <authorList>
            <person name="Haag K.L."/>
            <person name="James T.Y."/>
            <person name="Larsson R."/>
            <person name="Schaer T.M."/>
            <person name="Refardt D."/>
            <person name="Pombert J.-F."/>
            <person name="Ebert D."/>
        </authorList>
    </citation>
    <scope>NUCLEOTIDE SEQUENCE [LARGE SCALE GENOMIC DNA]</scope>
    <source>
        <strain evidence="1 2">UGP3</strain>
        <tissue evidence="1">Spores</tissue>
    </source>
</reference>
<dbReference type="AlphaFoldDB" id="A0A098VTX0"/>
<organism evidence="1 2">
    <name type="scientific">Mitosporidium daphniae</name>
    <dbReference type="NCBI Taxonomy" id="1485682"/>
    <lineage>
        <taxon>Eukaryota</taxon>
        <taxon>Fungi</taxon>
        <taxon>Fungi incertae sedis</taxon>
        <taxon>Microsporidia</taxon>
        <taxon>Mitosporidium</taxon>
    </lineage>
</organism>
<evidence type="ECO:0000313" key="1">
    <source>
        <dbReference type="EMBL" id="KGG52365.1"/>
    </source>
</evidence>
<dbReference type="EMBL" id="JMKJ01000090">
    <property type="protein sequence ID" value="KGG52365.1"/>
    <property type="molecule type" value="Genomic_DNA"/>
</dbReference>
<dbReference type="RefSeq" id="XP_013238801.1">
    <property type="nucleotide sequence ID" value="XM_013383347.1"/>
</dbReference>